<evidence type="ECO:0000256" key="2">
    <source>
        <dbReference type="ARBA" id="ARBA00022448"/>
    </source>
</evidence>
<feature type="region of interest" description="Disordered" evidence="11">
    <location>
        <begin position="76"/>
        <end position="101"/>
    </location>
</feature>
<dbReference type="InterPro" id="IPR017871">
    <property type="entry name" value="ABC_transporter-like_CS"/>
</dbReference>
<dbReference type="InterPro" id="IPR003439">
    <property type="entry name" value="ABC_transporter-like_ATP-bd"/>
</dbReference>
<evidence type="ECO:0000256" key="8">
    <source>
        <dbReference type="ARBA" id="ARBA00022989"/>
    </source>
</evidence>
<evidence type="ECO:0000256" key="7">
    <source>
        <dbReference type="ARBA" id="ARBA00022840"/>
    </source>
</evidence>
<feature type="region of interest" description="Disordered" evidence="11">
    <location>
        <begin position="1"/>
        <end position="56"/>
    </location>
</feature>
<dbReference type="GO" id="GO:0034040">
    <property type="term" value="F:ATPase-coupled lipid transmembrane transporter activity"/>
    <property type="evidence" value="ECO:0007669"/>
    <property type="project" value="TreeGrafter"/>
</dbReference>
<feature type="transmembrane region" description="Helical" evidence="12">
    <location>
        <begin position="202"/>
        <end position="222"/>
    </location>
</feature>
<feature type="transmembrane region" description="Helical" evidence="12">
    <location>
        <begin position="300"/>
        <end position="317"/>
    </location>
</feature>
<evidence type="ECO:0000256" key="4">
    <source>
        <dbReference type="ARBA" id="ARBA00022519"/>
    </source>
</evidence>
<sequence length="728" mass="78322">MPDATTDADLPDPPPPAPPAPAAPDPRAEAHPADARTPVTCADARTPGAGGADASAVGGLAVGARPADGRVLGAASLSSDSLSSGRRADAAGGEADPRADVREEFEARLEDGELELPYWLTSTEEAANTSFARMLQRLPALLREAWLLGWRADKRTTVAVVILQLAGGVASAVGLISVVGVFDGLLRDGPTPERVRAAVPSLLLVIGAAAVRGALTAAAVAANGRLSPKVYQAAEMRLLSLTTRVDLATFDSPDWRDAMERARDRGISAAQQLVDRAIELATNMVGLIAAAGVLAVLHPVLLPLLVLSVIPVGWASMRSARLGYRRMLRLIAVWRRQRMLAELLAAREPAPELRAFTLRSFLLDEVRRLLRISTNEEIRVSNRQVRTNLIGTALSAAATGVTYAVLLWLLWTGRMELAAGGAAAYAINVGIGKLREIAFTVNRVFEQGLYFADFQGFCDLSQRRAEPTPGGVAPPAFREIRLEGVTFSYPDADRPAVRDVSLTLRRGEVVALVGENGSGKSTLAALLAGLYRPQEGTVTWDGQDANGLDPDTLRERVAVVMQEPTRWPLSARLNITIGRYERLAHTSEVHAAARAGDAHEFVMELTRQYETLLSRHFTDGADLSGGQWQRLAVSRAFYRDAPLLICDEPTANLDARAEHSVYQRLRELAAGRTVVLITHRMASVREADRIYVLDHGAIVEQGDHEELMAAGGIYSQLFTLQASAYQSA</sequence>
<dbReference type="GO" id="GO:0005524">
    <property type="term" value="F:ATP binding"/>
    <property type="evidence" value="ECO:0007669"/>
    <property type="project" value="UniProtKB-KW"/>
</dbReference>
<evidence type="ECO:0000256" key="5">
    <source>
        <dbReference type="ARBA" id="ARBA00022692"/>
    </source>
</evidence>
<dbReference type="PROSITE" id="PS00211">
    <property type="entry name" value="ABC_TRANSPORTER_1"/>
    <property type="match status" value="1"/>
</dbReference>
<dbReference type="PANTHER" id="PTHR24221">
    <property type="entry name" value="ATP-BINDING CASSETTE SUB-FAMILY B"/>
    <property type="match status" value="1"/>
</dbReference>
<dbReference type="GO" id="GO:0016887">
    <property type="term" value="F:ATP hydrolysis activity"/>
    <property type="evidence" value="ECO:0007669"/>
    <property type="project" value="InterPro"/>
</dbReference>
<evidence type="ECO:0000256" key="11">
    <source>
        <dbReference type="SAM" id="MobiDB-lite"/>
    </source>
</evidence>
<keyword evidence="2" id="KW-0813">Transport</keyword>
<dbReference type="Gene3D" id="3.40.50.300">
    <property type="entry name" value="P-loop containing nucleotide triphosphate hydrolases"/>
    <property type="match status" value="1"/>
</dbReference>
<evidence type="ECO:0000256" key="12">
    <source>
        <dbReference type="SAM" id="Phobius"/>
    </source>
</evidence>
<feature type="domain" description="ABC transmembrane type-1" evidence="14">
    <location>
        <begin position="158"/>
        <end position="446"/>
    </location>
</feature>
<dbReference type="InterPro" id="IPR011527">
    <property type="entry name" value="ABC1_TM_dom"/>
</dbReference>
<dbReference type="PANTHER" id="PTHR24221:SF646">
    <property type="entry name" value="HAEMOLYSIN SECRETION ATP-BINDING PROTEIN"/>
    <property type="match status" value="1"/>
</dbReference>
<feature type="compositionally biased region" description="Pro residues" evidence="11">
    <location>
        <begin position="11"/>
        <end position="24"/>
    </location>
</feature>
<dbReference type="InterPro" id="IPR003593">
    <property type="entry name" value="AAA+_ATPase"/>
</dbReference>
<evidence type="ECO:0000256" key="1">
    <source>
        <dbReference type="ARBA" id="ARBA00004429"/>
    </source>
</evidence>
<evidence type="ECO:0000256" key="3">
    <source>
        <dbReference type="ARBA" id="ARBA00022475"/>
    </source>
</evidence>
<dbReference type="InterPro" id="IPR027417">
    <property type="entry name" value="P-loop_NTPase"/>
</dbReference>
<keyword evidence="7" id="KW-0067">ATP-binding</keyword>
<dbReference type="FunFam" id="3.40.50.300:FF:000221">
    <property type="entry name" value="Multidrug ABC transporter ATP-binding protein"/>
    <property type="match status" value="1"/>
</dbReference>
<keyword evidence="4" id="KW-0997">Cell inner membrane</keyword>
<dbReference type="AlphaFoldDB" id="A0A919MYB1"/>
<reference evidence="15" key="1">
    <citation type="submission" date="2021-01" db="EMBL/GenBank/DDBJ databases">
        <title>Whole genome shotgun sequence of Actinoplanes rishiriensis NBRC 108556.</title>
        <authorList>
            <person name="Komaki H."/>
            <person name="Tamura T."/>
        </authorList>
    </citation>
    <scope>NUCLEOTIDE SEQUENCE</scope>
    <source>
        <strain evidence="15">NBRC 108556</strain>
    </source>
</reference>
<feature type="compositionally biased region" description="Low complexity" evidence="11">
    <location>
        <begin position="76"/>
        <end position="94"/>
    </location>
</feature>
<keyword evidence="9 12" id="KW-0472">Membrane</keyword>
<dbReference type="EMBL" id="BOMV01000051">
    <property type="protein sequence ID" value="GIE96800.1"/>
    <property type="molecule type" value="Genomic_DNA"/>
</dbReference>
<comment type="subcellular location">
    <subcellularLocation>
        <location evidence="1">Cell inner membrane</location>
        <topology evidence="1">Multi-pass membrane protein</topology>
    </subcellularLocation>
</comment>
<dbReference type="SUPFAM" id="SSF52540">
    <property type="entry name" value="P-loop containing nucleoside triphosphate hydrolases"/>
    <property type="match status" value="1"/>
</dbReference>
<keyword evidence="5 12" id="KW-0812">Transmembrane</keyword>
<dbReference type="GO" id="GO:0005886">
    <property type="term" value="C:plasma membrane"/>
    <property type="evidence" value="ECO:0007669"/>
    <property type="project" value="UniProtKB-SubCell"/>
</dbReference>
<comment type="similarity">
    <text evidence="10">Belongs to the ABC transporter superfamily. Siderophore-Fe(3+) uptake transporter (SIUT) (TC 3.A.1.21) family.</text>
</comment>
<evidence type="ECO:0000313" key="15">
    <source>
        <dbReference type="EMBL" id="GIE96800.1"/>
    </source>
</evidence>
<evidence type="ECO:0000256" key="10">
    <source>
        <dbReference type="ARBA" id="ARBA00023455"/>
    </source>
</evidence>
<keyword evidence="16" id="KW-1185">Reference proteome</keyword>
<feature type="transmembrane region" description="Helical" evidence="12">
    <location>
        <begin position="389"/>
        <end position="411"/>
    </location>
</feature>
<dbReference type="PROSITE" id="PS50893">
    <property type="entry name" value="ABC_TRANSPORTER_2"/>
    <property type="match status" value="1"/>
</dbReference>
<dbReference type="Pfam" id="PF00005">
    <property type="entry name" value="ABC_tran"/>
    <property type="match status" value="1"/>
</dbReference>
<keyword evidence="3" id="KW-1003">Cell membrane</keyword>
<gene>
    <name evidence="15" type="ORF">Ari01nite_42650</name>
</gene>
<name>A0A919MYB1_9ACTN</name>
<dbReference type="InterPro" id="IPR039421">
    <property type="entry name" value="Type_1_exporter"/>
</dbReference>
<dbReference type="SUPFAM" id="SSF90123">
    <property type="entry name" value="ABC transporter transmembrane region"/>
    <property type="match status" value="1"/>
</dbReference>
<keyword evidence="6" id="KW-0547">Nucleotide-binding</keyword>
<evidence type="ECO:0000256" key="9">
    <source>
        <dbReference type="ARBA" id="ARBA00023136"/>
    </source>
</evidence>
<dbReference type="SMART" id="SM00382">
    <property type="entry name" value="AAA"/>
    <property type="match status" value="1"/>
</dbReference>
<dbReference type="InterPro" id="IPR036640">
    <property type="entry name" value="ABC1_TM_sf"/>
</dbReference>
<dbReference type="Proteomes" id="UP000636960">
    <property type="component" value="Unassembled WGS sequence"/>
</dbReference>
<evidence type="ECO:0000259" key="13">
    <source>
        <dbReference type="PROSITE" id="PS50893"/>
    </source>
</evidence>
<feature type="transmembrane region" description="Helical" evidence="12">
    <location>
        <begin position="273"/>
        <end position="294"/>
    </location>
</feature>
<dbReference type="Gene3D" id="1.20.1560.10">
    <property type="entry name" value="ABC transporter type 1, transmembrane domain"/>
    <property type="match status" value="1"/>
</dbReference>
<proteinExistence type="inferred from homology"/>
<comment type="caution">
    <text evidence="15">The sequence shown here is derived from an EMBL/GenBank/DDBJ whole genome shotgun (WGS) entry which is preliminary data.</text>
</comment>
<accession>A0A919MYB1</accession>
<dbReference type="GO" id="GO:0140359">
    <property type="term" value="F:ABC-type transporter activity"/>
    <property type="evidence" value="ECO:0007669"/>
    <property type="project" value="InterPro"/>
</dbReference>
<protein>
    <submittedName>
        <fullName evidence="15">Multidrug ABC transporter permease</fullName>
    </submittedName>
</protein>
<keyword evidence="8 12" id="KW-1133">Transmembrane helix</keyword>
<feature type="transmembrane region" description="Helical" evidence="12">
    <location>
        <begin position="158"/>
        <end position="182"/>
    </location>
</feature>
<evidence type="ECO:0000259" key="14">
    <source>
        <dbReference type="PROSITE" id="PS50929"/>
    </source>
</evidence>
<dbReference type="PROSITE" id="PS50929">
    <property type="entry name" value="ABC_TM1F"/>
    <property type="match status" value="1"/>
</dbReference>
<evidence type="ECO:0000313" key="16">
    <source>
        <dbReference type="Proteomes" id="UP000636960"/>
    </source>
</evidence>
<organism evidence="15 16">
    <name type="scientific">Paractinoplanes rishiriensis</name>
    <dbReference type="NCBI Taxonomy" id="1050105"/>
    <lineage>
        <taxon>Bacteria</taxon>
        <taxon>Bacillati</taxon>
        <taxon>Actinomycetota</taxon>
        <taxon>Actinomycetes</taxon>
        <taxon>Micromonosporales</taxon>
        <taxon>Micromonosporaceae</taxon>
        <taxon>Paractinoplanes</taxon>
    </lineage>
</organism>
<feature type="domain" description="ABC transporter" evidence="13">
    <location>
        <begin position="480"/>
        <end position="720"/>
    </location>
</feature>
<evidence type="ECO:0000256" key="6">
    <source>
        <dbReference type="ARBA" id="ARBA00022741"/>
    </source>
</evidence>